<sequence length="172" mass="19285">MTAVTDCEKHQTNSTALQLLVKMRGLLFLLSALFLLESTKGIEYEELDEHDRKIVDKAIEQGNKDLGQGKHLDFYTILNKNDNMLHVILRPTSCDNTTPSVHQKKCKTLNKAPQVSCIDCKGTMKPCLLLKEKEKTKKRINECLTSYKSGGSHLMFQKGGNEQQLSGCLGCI</sequence>
<organism evidence="1 2">
    <name type="scientific">Cirrhinus molitorella</name>
    <name type="common">mud carp</name>
    <dbReference type="NCBI Taxonomy" id="172907"/>
    <lineage>
        <taxon>Eukaryota</taxon>
        <taxon>Metazoa</taxon>
        <taxon>Chordata</taxon>
        <taxon>Craniata</taxon>
        <taxon>Vertebrata</taxon>
        <taxon>Euteleostomi</taxon>
        <taxon>Actinopterygii</taxon>
        <taxon>Neopterygii</taxon>
        <taxon>Teleostei</taxon>
        <taxon>Ostariophysi</taxon>
        <taxon>Cypriniformes</taxon>
        <taxon>Cyprinidae</taxon>
        <taxon>Labeoninae</taxon>
        <taxon>Labeonini</taxon>
        <taxon>Cirrhinus</taxon>
    </lineage>
</organism>
<name>A0AA88PVF5_9TELE</name>
<dbReference type="Proteomes" id="UP001187343">
    <property type="component" value="Unassembled WGS sequence"/>
</dbReference>
<gene>
    <name evidence="1" type="ORF">Q8A67_008972</name>
</gene>
<accession>A0AA88PVF5</accession>
<reference evidence="1" key="1">
    <citation type="submission" date="2023-08" db="EMBL/GenBank/DDBJ databases">
        <title>Chromosome-level Genome Assembly of mud carp (Cirrhinus molitorella).</title>
        <authorList>
            <person name="Liu H."/>
        </authorList>
    </citation>
    <scope>NUCLEOTIDE SEQUENCE</scope>
    <source>
        <strain evidence="1">Prfri</strain>
        <tissue evidence="1">Muscle</tissue>
    </source>
</reference>
<proteinExistence type="predicted"/>
<protein>
    <recommendedName>
        <fullName evidence="3">Cystatin-like protein</fullName>
    </recommendedName>
</protein>
<evidence type="ECO:0000313" key="1">
    <source>
        <dbReference type="EMBL" id="KAK2900857.1"/>
    </source>
</evidence>
<comment type="caution">
    <text evidence="1">The sequence shown here is derived from an EMBL/GenBank/DDBJ whole genome shotgun (WGS) entry which is preliminary data.</text>
</comment>
<dbReference type="EMBL" id="JAUYZG010000008">
    <property type="protein sequence ID" value="KAK2900857.1"/>
    <property type="molecule type" value="Genomic_DNA"/>
</dbReference>
<evidence type="ECO:0000313" key="2">
    <source>
        <dbReference type="Proteomes" id="UP001187343"/>
    </source>
</evidence>
<keyword evidence="2" id="KW-1185">Reference proteome</keyword>
<dbReference type="AlphaFoldDB" id="A0AA88PVF5"/>
<evidence type="ECO:0008006" key="3">
    <source>
        <dbReference type="Google" id="ProtNLM"/>
    </source>
</evidence>